<dbReference type="EMBL" id="SPHZ02000001">
    <property type="protein sequence ID" value="KAF0935644.1"/>
    <property type="molecule type" value="Genomic_DNA"/>
</dbReference>
<protein>
    <submittedName>
        <fullName evidence="1">Uncharacterized protein</fullName>
    </submittedName>
</protein>
<reference evidence="1 2" key="1">
    <citation type="submission" date="2019-11" db="EMBL/GenBank/DDBJ databases">
        <title>Whole genome sequence of Oryza granulata.</title>
        <authorList>
            <person name="Li W."/>
        </authorList>
    </citation>
    <scope>NUCLEOTIDE SEQUENCE [LARGE SCALE GENOMIC DNA]</scope>
    <source>
        <strain evidence="2">cv. Menghai</strain>
        <tissue evidence="1">Leaf</tissue>
    </source>
</reference>
<dbReference type="AlphaFoldDB" id="A0A6G1FFP2"/>
<keyword evidence="2" id="KW-1185">Reference proteome</keyword>
<organism evidence="1 2">
    <name type="scientific">Oryza meyeriana var. granulata</name>
    <dbReference type="NCBI Taxonomy" id="110450"/>
    <lineage>
        <taxon>Eukaryota</taxon>
        <taxon>Viridiplantae</taxon>
        <taxon>Streptophyta</taxon>
        <taxon>Embryophyta</taxon>
        <taxon>Tracheophyta</taxon>
        <taxon>Spermatophyta</taxon>
        <taxon>Magnoliopsida</taxon>
        <taxon>Liliopsida</taxon>
        <taxon>Poales</taxon>
        <taxon>Poaceae</taxon>
        <taxon>BOP clade</taxon>
        <taxon>Oryzoideae</taxon>
        <taxon>Oryzeae</taxon>
        <taxon>Oryzinae</taxon>
        <taxon>Oryza</taxon>
        <taxon>Oryza meyeriana</taxon>
    </lineage>
</organism>
<proteinExistence type="predicted"/>
<comment type="caution">
    <text evidence="1">The sequence shown here is derived from an EMBL/GenBank/DDBJ whole genome shotgun (WGS) entry which is preliminary data.</text>
</comment>
<gene>
    <name evidence="1" type="ORF">E2562_035095</name>
</gene>
<feature type="non-terminal residue" evidence="1">
    <location>
        <position position="1"/>
    </location>
</feature>
<accession>A0A6G1FFP2</accession>
<evidence type="ECO:0000313" key="2">
    <source>
        <dbReference type="Proteomes" id="UP000479710"/>
    </source>
</evidence>
<evidence type="ECO:0000313" key="1">
    <source>
        <dbReference type="EMBL" id="KAF0935644.1"/>
    </source>
</evidence>
<name>A0A6G1FFP2_9ORYZ</name>
<dbReference type="Proteomes" id="UP000479710">
    <property type="component" value="Unassembled WGS sequence"/>
</dbReference>
<sequence length="88" mass="9319">RRGEVTRPLGLYSLSGARHQTGGPSVVPRAAGALTSHRSVGGIGMRTMLGPVGERRSRWGKVAGGYRACASDIDGCWHASKLDTMRRG</sequence>